<dbReference type="GeneID" id="93730855"/>
<evidence type="ECO:0000256" key="1">
    <source>
        <dbReference type="SAM" id="MobiDB-lite"/>
    </source>
</evidence>
<feature type="compositionally biased region" description="Basic and acidic residues" evidence="1">
    <location>
        <begin position="104"/>
        <end position="120"/>
    </location>
</feature>
<dbReference type="Proteomes" id="UP000002357">
    <property type="component" value="Chromosome"/>
</dbReference>
<evidence type="ECO:0000313" key="3">
    <source>
        <dbReference type="Proteomes" id="UP000002357"/>
    </source>
</evidence>
<dbReference type="OrthoDB" id="3848913at2"/>
<dbReference type="RefSeq" id="WP_003956837.1">
    <property type="nucleotide sequence ID" value="NZ_CM000913.1"/>
</dbReference>
<dbReference type="STRING" id="1901.BB341_15550"/>
<dbReference type="eggNOG" id="ENOG502ZMWA">
    <property type="taxonomic scope" value="Bacteria"/>
</dbReference>
<dbReference type="EMBL" id="CM000913">
    <property type="protein sequence ID" value="EFG07664.1"/>
    <property type="molecule type" value="Genomic_DNA"/>
</dbReference>
<feature type="region of interest" description="Disordered" evidence="1">
    <location>
        <begin position="1"/>
        <end position="23"/>
    </location>
</feature>
<reference evidence="2 3" key="1">
    <citation type="journal article" date="2010" name="Genome Biol. Evol.">
        <title>The sequence of a 1.8-mb bacterial linear plasmid reveals a rich evolutionary reservoir of secondary metabolic pathways.</title>
        <authorList>
            <person name="Medema M.H."/>
            <person name="Trefzer A."/>
            <person name="Kovalchuk A."/>
            <person name="van den Berg M."/>
            <person name="Mueller U."/>
            <person name="Heijne W."/>
            <person name="Wu L."/>
            <person name="Alam M.T."/>
            <person name="Ronning C.M."/>
            <person name="Nierman W.C."/>
            <person name="Bovenberg R.A.L."/>
            <person name="Breitling R."/>
            <person name="Takano E."/>
        </authorList>
    </citation>
    <scope>NUCLEOTIDE SEQUENCE [LARGE SCALE GENOMIC DNA]</scope>
    <source>
        <strain evidence="3">ATCC 27064 / DSM 738 / JCM 4710 / NBRC 13307 / NCIMB 12785 / NRRL 3585 / VKM Ac-602</strain>
    </source>
</reference>
<sequence length="653" mass="72514">MTGGTSVNEPRGPVHSGNGPQFNAPIWISEDAFGRLTRRGPDPRRISLQRRRLLRRRFAPPRHFYDALERLSAPGAVVLLDGPRGSGRRAAATMLLHRSCGDGGRLEELSAEPEQREGRLDPGPSDHYLLDLSNVSHADYFGAQRLLASYRSTVEESSARMAVVLPDGLDHLLDTDLRPLVVHLGRPRGAAVLRLYLRLDGIPFTREETDEEALRHFLVTAPMRELAKLADLIRRARDSGRHGNHFSAWCAEAMAAVTDWAGEAARQVSSHRTVQERAMLLTAAMFSGASADAVFHGSDCLLRTLDHAGDEMPRLAQSDLGEQLESLKIRRDTEGRIGFERLAYDSAIRTHFWKNFPDLRDGLRDWVEYAARLPDLTRDDRMNLVERFAEQALGAGRPDHLWSLVERWTRPGGRMSLNAEAASTLERGLAHERYGGRFRAQTYEWAAGRTALSADLVRVLTEVCRQVMASTHPAQALVRLHHLALRPGGEEIGEARTALLELARGSRRLRARLTGRLLSPESSNGHANLELYLDLVEPLGLRAREPWPQLAELWTAVMDEGPVETWSPTVGRWLSALRTDEGRHHALGVLLDAASGRNDVLNRLYAITCDWAATALHTPGRHPDHRAATATLFWSMIDRVQGVGSAGGSSTSF</sequence>
<dbReference type="AlphaFoldDB" id="B5GY33"/>
<dbReference type="KEGG" id="sclf:BB341_15550"/>
<accession>B5GY33</accession>
<organism evidence="2 3">
    <name type="scientific">Streptomyces clavuligerus</name>
    <dbReference type="NCBI Taxonomy" id="1901"/>
    <lineage>
        <taxon>Bacteria</taxon>
        <taxon>Bacillati</taxon>
        <taxon>Actinomycetota</taxon>
        <taxon>Actinomycetes</taxon>
        <taxon>Kitasatosporales</taxon>
        <taxon>Streptomycetaceae</taxon>
        <taxon>Streptomyces</taxon>
    </lineage>
</organism>
<evidence type="ECO:0000313" key="2">
    <source>
        <dbReference type="EMBL" id="EFG07664.1"/>
    </source>
</evidence>
<protein>
    <submittedName>
        <fullName evidence="2">Uncharacterized protein</fullName>
    </submittedName>
</protein>
<gene>
    <name evidence="2" type="ORF">SCLAV_2592</name>
</gene>
<name>B5GY33_STRCL</name>
<feature type="region of interest" description="Disordered" evidence="1">
    <location>
        <begin position="103"/>
        <end position="122"/>
    </location>
</feature>
<keyword evidence="3" id="KW-1185">Reference proteome</keyword>
<proteinExistence type="predicted"/>